<sequence>MRSEDRELVLKVTSKDNFMNTEVKTSNTQMITLLMSACFLLAWLPYSIVSMVSAYVSGLHVSGLNSVLPTLLAKVSHISNPLVYFTLNPRLRQRVPCCPGTILKIWTTDCSSDSGDHANVALEFATLPQASPTTQPV</sequence>
<dbReference type="GO" id="GO:0016020">
    <property type="term" value="C:membrane"/>
    <property type="evidence" value="ECO:0007669"/>
    <property type="project" value="UniProtKB-SubCell"/>
</dbReference>
<comment type="subcellular location">
    <subcellularLocation>
        <location evidence="1">Membrane</location>
        <topology evidence="1">Multi-pass membrane protein</topology>
    </subcellularLocation>
</comment>
<proteinExistence type="predicted"/>
<dbReference type="SUPFAM" id="SSF81321">
    <property type="entry name" value="Family A G protein-coupled receptor-like"/>
    <property type="match status" value="1"/>
</dbReference>
<keyword evidence="7" id="KW-0807">Transducer</keyword>
<dbReference type="InterPro" id="IPR000276">
    <property type="entry name" value="GPCR_Rhodpsn"/>
</dbReference>
<organism evidence="10 11">
    <name type="scientific">Pomacea canaliculata</name>
    <name type="common">Golden apple snail</name>
    <dbReference type="NCBI Taxonomy" id="400727"/>
    <lineage>
        <taxon>Eukaryota</taxon>
        <taxon>Metazoa</taxon>
        <taxon>Spiralia</taxon>
        <taxon>Lophotrochozoa</taxon>
        <taxon>Mollusca</taxon>
        <taxon>Gastropoda</taxon>
        <taxon>Caenogastropoda</taxon>
        <taxon>Architaenioglossa</taxon>
        <taxon>Ampullarioidea</taxon>
        <taxon>Ampullariidae</taxon>
        <taxon>Pomacea</taxon>
    </lineage>
</organism>
<evidence type="ECO:0000259" key="9">
    <source>
        <dbReference type="PROSITE" id="PS50262"/>
    </source>
</evidence>
<name>A0A2T7PHZ6_POMCA</name>
<evidence type="ECO:0000256" key="3">
    <source>
        <dbReference type="ARBA" id="ARBA00022989"/>
    </source>
</evidence>
<keyword evidence="3 8" id="KW-1133">Transmembrane helix</keyword>
<dbReference type="GO" id="GO:0004930">
    <property type="term" value="F:G protein-coupled receptor activity"/>
    <property type="evidence" value="ECO:0007669"/>
    <property type="project" value="UniProtKB-KW"/>
</dbReference>
<dbReference type="Proteomes" id="UP000245119">
    <property type="component" value="Linkage Group LG4"/>
</dbReference>
<evidence type="ECO:0000256" key="1">
    <source>
        <dbReference type="ARBA" id="ARBA00004141"/>
    </source>
</evidence>
<dbReference type="Gene3D" id="1.20.1070.10">
    <property type="entry name" value="Rhodopsin 7-helix transmembrane proteins"/>
    <property type="match status" value="1"/>
</dbReference>
<evidence type="ECO:0000256" key="7">
    <source>
        <dbReference type="ARBA" id="ARBA00023224"/>
    </source>
</evidence>
<keyword evidence="4" id="KW-0297">G-protein coupled receptor</keyword>
<keyword evidence="2 8" id="KW-0812">Transmembrane</keyword>
<feature type="transmembrane region" description="Helical" evidence="8">
    <location>
        <begin position="33"/>
        <end position="55"/>
    </location>
</feature>
<accession>A0A2T7PHZ6</accession>
<evidence type="ECO:0000256" key="8">
    <source>
        <dbReference type="SAM" id="Phobius"/>
    </source>
</evidence>
<keyword evidence="5 8" id="KW-0472">Membrane</keyword>
<feature type="domain" description="G-protein coupled receptors family 1 profile" evidence="9">
    <location>
        <begin position="1"/>
        <end position="84"/>
    </location>
</feature>
<protein>
    <recommendedName>
        <fullName evidence="9">G-protein coupled receptors family 1 profile domain-containing protein</fullName>
    </recommendedName>
</protein>
<comment type="caution">
    <text evidence="10">The sequence shown here is derived from an EMBL/GenBank/DDBJ whole genome shotgun (WGS) entry which is preliminary data.</text>
</comment>
<evidence type="ECO:0000313" key="11">
    <source>
        <dbReference type="Proteomes" id="UP000245119"/>
    </source>
</evidence>
<evidence type="ECO:0000256" key="2">
    <source>
        <dbReference type="ARBA" id="ARBA00022692"/>
    </source>
</evidence>
<evidence type="ECO:0000256" key="4">
    <source>
        <dbReference type="ARBA" id="ARBA00023040"/>
    </source>
</evidence>
<evidence type="ECO:0000313" key="10">
    <source>
        <dbReference type="EMBL" id="PVD33045.1"/>
    </source>
</evidence>
<gene>
    <name evidence="10" type="ORF">C0Q70_08493</name>
</gene>
<keyword evidence="11" id="KW-1185">Reference proteome</keyword>
<keyword evidence="6" id="KW-0675">Receptor</keyword>
<dbReference type="PANTHER" id="PTHR24240">
    <property type="entry name" value="OPSIN"/>
    <property type="match status" value="1"/>
</dbReference>
<evidence type="ECO:0000256" key="5">
    <source>
        <dbReference type="ARBA" id="ARBA00023136"/>
    </source>
</evidence>
<evidence type="ECO:0000256" key="6">
    <source>
        <dbReference type="ARBA" id="ARBA00023170"/>
    </source>
</evidence>
<dbReference type="AlphaFoldDB" id="A0A2T7PHZ6"/>
<dbReference type="InterPro" id="IPR050125">
    <property type="entry name" value="GPCR_opsins"/>
</dbReference>
<dbReference type="EMBL" id="PZQS01000004">
    <property type="protein sequence ID" value="PVD33045.1"/>
    <property type="molecule type" value="Genomic_DNA"/>
</dbReference>
<dbReference type="PROSITE" id="PS50262">
    <property type="entry name" value="G_PROTEIN_RECEP_F1_2"/>
    <property type="match status" value="1"/>
</dbReference>
<reference evidence="10 11" key="1">
    <citation type="submission" date="2018-04" db="EMBL/GenBank/DDBJ databases">
        <title>The genome of golden apple snail Pomacea canaliculata provides insight into stress tolerance and invasive adaptation.</title>
        <authorList>
            <person name="Liu C."/>
            <person name="Liu B."/>
            <person name="Ren Y."/>
            <person name="Zhang Y."/>
            <person name="Wang H."/>
            <person name="Li S."/>
            <person name="Jiang F."/>
            <person name="Yin L."/>
            <person name="Zhang G."/>
            <person name="Qian W."/>
            <person name="Fan W."/>
        </authorList>
    </citation>
    <scope>NUCLEOTIDE SEQUENCE [LARGE SCALE GENOMIC DNA]</scope>
    <source>
        <strain evidence="10">SZHN2017</strain>
        <tissue evidence="10">Muscle</tissue>
    </source>
</reference>
<dbReference type="InterPro" id="IPR017452">
    <property type="entry name" value="GPCR_Rhodpsn_7TM"/>
</dbReference>
<dbReference type="PRINTS" id="PR00237">
    <property type="entry name" value="GPCRRHODOPSN"/>
</dbReference>
<dbReference type="OrthoDB" id="5564849at2759"/>